<feature type="transmembrane region" description="Helical" evidence="1">
    <location>
        <begin position="38"/>
        <end position="58"/>
    </location>
</feature>
<dbReference type="SUPFAM" id="SSF53649">
    <property type="entry name" value="Alkaline phosphatase-like"/>
    <property type="match status" value="1"/>
</dbReference>
<dbReference type="InterPro" id="IPR017850">
    <property type="entry name" value="Alkaline_phosphatase_core_sf"/>
</dbReference>
<evidence type="ECO:0000313" key="3">
    <source>
        <dbReference type="EMBL" id="WZC49837.1"/>
    </source>
</evidence>
<keyword evidence="4" id="KW-1185">Reference proteome</keyword>
<accession>A0ABZ2V989</accession>
<feature type="domain" description="Sulfatase N-terminal" evidence="2">
    <location>
        <begin position="307"/>
        <end position="483"/>
    </location>
</feature>
<sequence length="550" mass="59989">MNSWRNRLNMRAILMGTLALFLLHLVLIQPNHPAAMAWNAVLLFPLELPAIVFGLIALGRSRAGLILRVLVILILSVIAVLKTADYVMFTSLSRGFNVVADLPLVGSFYDLIVGTMGQFAAISAVLAALLIVVLLIVGLWWATGYWTRLARPKSVASASTIAALICVAVSVADIGTRMGRWDTGFPYPGTAFTARVGVERVQTARATLRDLRAFQEAAQNDPFAGQTGLFDLVDRDVLVVFVESYGRTSLDTPLYADLHRATLTAAQSQLEGLGLGMSSTLLVSPTQGGQSWLAHASFANGLWVSGQTSYRAALRSERQTLFHLAQEAGFRTAAVMPQITLDWPEAQFMGFDTVLAADDLGYAGLPFNWITMPDQFTFGAMDRLLRTERPDGKPLFIQMALGSSHAPWVPVPDLIAWDDLGDGSVFNPIVEASDPPHIVWQDNDRVRDQYRLAVDYALQTVFAYAALHAEDPPLMIIIGDHQAAGFIALDERPHVPMHIVGPPDLVDRLSDAAFVPGLIPDATDAPRRMDLMRGHILRALSSQMLAEVAE</sequence>
<dbReference type="Proteomes" id="UP001440612">
    <property type="component" value="Chromosome"/>
</dbReference>
<dbReference type="EMBL" id="CP150951">
    <property type="protein sequence ID" value="WZC49837.1"/>
    <property type="molecule type" value="Genomic_DNA"/>
</dbReference>
<organism evidence="3 4">
    <name type="scientific">Yoonia phaeophyticola</name>
    <dbReference type="NCBI Taxonomy" id="3137369"/>
    <lineage>
        <taxon>Bacteria</taxon>
        <taxon>Pseudomonadati</taxon>
        <taxon>Pseudomonadota</taxon>
        <taxon>Alphaproteobacteria</taxon>
        <taxon>Rhodobacterales</taxon>
        <taxon>Paracoccaceae</taxon>
        <taxon>Yoonia</taxon>
    </lineage>
</organism>
<keyword evidence="1" id="KW-0472">Membrane</keyword>
<dbReference type="InterPro" id="IPR000917">
    <property type="entry name" value="Sulfatase_N"/>
</dbReference>
<feature type="transmembrane region" description="Helical" evidence="1">
    <location>
        <begin position="119"/>
        <end position="142"/>
    </location>
</feature>
<feature type="transmembrane region" description="Helical" evidence="1">
    <location>
        <begin position="65"/>
        <end position="89"/>
    </location>
</feature>
<dbReference type="Gene3D" id="3.40.720.10">
    <property type="entry name" value="Alkaline Phosphatase, subunit A"/>
    <property type="match status" value="1"/>
</dbReference>
<protein>
    <submittedName>
        <fullName evidence="3">Sulfatase-like hydrolase/transferase</fullName>
    </submittedName>
</protein>
<evidence type="ECO:0000256" key="1">
    <source>
        <dbReference type="SAM" id="Phobius"/>
    </source>
</evidence>
<dbReference type="RefSeq" id="WP_341367947.1">
    <property type="nucleotide sequence ID" value="NZ_CP150951.2"/>
</dbReference>
<keyword evidence="1" id="KW-1133">Transmembrane helix</keyword>
<feature type="transmembrane region" description="Helical" evidence="1">
    <location>
        <begin position="154"/>
        <end position="172"/>
    </location>
</feature>
<proteinExistence type="predicted"/>
<reference evidence="4" key="1">
    <citation type="submission" date="2024-04" db="EMBL/GenBank/DDBJ databases">
        <title>Phylogenomic analyses of a clade within the roseobacter group suggest taxonomic reassignments of species of the genera Aestuariivita, Citreicella, Loktanella, Nautella, Pelagibaca, Ruegeria, Thalassobius, Thiobacimonas and Tropicibacter, and the proposal o.</title>
        <authorList>
            <person name="Jeon C.O."/>
        </authorList>
    </citation>
    <scope>NUCLEOTIDE SEQUENCE [LARGE SCALE GENOMIC DNA]</scope>
    <source>
        <strain evidence="4">BS5-3</strain>
    </source>
</reference>
<name>A0ABZ2V989_9RHOB</name>
<keyword evidence="1" id="KW-0812">Transmembrane</keyword>
<dbReference type="Pfam" id="PF00884">
    <property type="entry name" value="Sulfatase"/>
    <property type="match status" value="1"/>
</dbReference>
<evidence type="ECO:0000259" key="2">
    <source>
        <dbReference type="Pfam" id="PF00884"/>
    </source>
</evidence>
<gene>
    <name evidence="3" type="ORF">AABB29_04090</name>
</gene>
<evidence type="ECO:0000313" key="4">
    <source>
        <dbReference type="Proteomes" id="UP001440612"/>
    </source>
</evidence>